<organism evidence="7 8">
    <name type="scientific">Tigriopus californicus</name>
    <name type="common">Marine copepod</name>
    <dbReference type="NCBI Taxonomy" id="6832"/>
    <lineage>
        <taxon>Eukaryota</taxon>
        <taxon>Metazoa</taxon>
        <taxon>Ecdysozoa</taxon>
        <taxon>Arthropoda</taxon>
        <taxon>Crustacea</taxon>
        <taxon>Multicrustacea</taxon>
        <taxon>Hexanauplia</taxon>
        <taxon>Copepoda</taxon>
        <taxon>Harpacticoida</taxon>
        <taxon>Harpacticidae</taxon>
        <taxon>Tigriopus</taxon>
    </lineage>
</organism>
<dbReference type="AlphaFoldDB" id="A0A553PCN7"/>
<dbReference type="Pfam" id="PF24567">
    <property type="entry name" value="ANKLE2_3rd"/>
    <property type="match status" value="1"/>
</dbReference>
<comment type="similarity">
    <text evidence="1">Belongs to the ANKLE2 family.</text>
</comment>
<dbReference type="PANTHER" id="PTHR12349:SF4">
    <property type="entry name" value="ANKYRIN REPEAT AND LEM DOMAIN-CONTAINING PROTEIN 2"/>
    <property type="match status" value="1"/>
</dbReference>
<feature type="region of interest" description="Disordered" evidence="5">
    <location>
        <begin position="289"/>
        <end position="318"/>
    </location>
</feature>
<dbReference type="Gene3D" id="1.25.40.20">
    <property type="entry name" value="Ankyrin repeat-containing domain"/>
    <property type="match status" value="1"/>
</dbReference>
<dbReference type="Pfam" id="PF00023">
    <property type="entry name" value="Ank"/>
    <property type="match status" value="1"/>
</dbReference>
<evidence type="ECO:0000256" key="4">
    <source>
        <dbReference type="ARBA" id="ARBA00023306"/>
    </source>
</evidence>
<proteinExistence type="inferred from homology"/>
<evidence type="ECO:0000256" key="1">
    <source>
        <dbReference type="ARBA" id="ARBA00007597"/>
    </source>
</evidence>
<name>A0A553PCN7_TIGCA</name>
<evidence type="ECO:0000256" key="3">
    <source>
        <dbReference type="ARBA" id="ARBA00023043"/>
    </source>
</evidence>
<dbReference type="GO" id="GO:0005783">
    <property type="term" value="C:endoplasmic reticulum"/>
    <property type="evidence" value="ECO:0007669"/>
    <property type="project" value="TreeGrafter"/>
</dbReference>
<dbReference type="InterPro" id="IPR056237">
    <property type="entry name" value="ANKLE2_3rd"/>
</dbReference>
<dbReference type="GO" id="GO:0051721">
    <property type="term" value="F:protein phosphatase 2A binding"/>
    <property type="evidence" value="ECO:0007669"/>
    <property type="project" value="TreeGrafter"/>
</dbReference>
<keyword evidence="3" id="KW-0040">ANK repeat</keyword>
<evidence type="ECO:0000256" key="5">
    <source>
        <dbReference type="SAM" id="MobiDB-lite"/>
    </source>
</evidence>
<protein>
    <recommendedName>
        <fullName evidence="6">ANKLE2 third alpha/beta domain-containing protein</fullName>
    </recommendedName>
</protein>
<dbReference type="InterPro" id="IPR002110">
    <property type="entry name" value="Ankyrin_rpt"/>
</dbReference>
<comment type="caution">
    <text evidence="7">The sequence shown here is derived from an EMBL/GenBank/DDBJ whole genome shotgun (WGS) entry which is preliminary data.</text>
</comment>
<dbReference type="OMA" id="DCYLNMP"/>
<reference evidence="7 8" key="1">
    <citation type="journal article" date="2018" name="Nat. Ecol. Evol.">
        <title>Genomic signatures of mitonuclear coevolution across populations of Tigriopus californicus.</title>
        <authorList>
            <person name="Barreto F.S."/>
            <person name="Watson E.T."/>
            <person name="Lima T.G."/>
            <person name="Willett C.S."/>
            <person name="Edmands S."/>
            <person name="Li W."/>
            <person name="Burton R.S."/>
        </authorList>
    </citation>
    <scope>NUCLEOTIDE SEQUENCE [LARGE SCALE GENOMIC DNA]</scope>
    <source>
        <strain evidence="7 8">San Diego</strain>
    </source>
</reference>
<evidence type="ECO:0000313" key="7">
    <source>
        <dbReference type="EMBL" id="TRY75457.1"/>
    </source>
</evidence>
<dbReference type="InterPro" id="IPR036770">
    <property type="entry name" value="Ankyrin_rpt-contain_sf"/>
</dbReference>
<dbReference type="EMBL" id="VCGU01000005">
    <property type="protein sequence ID" value="TRY75457.1"/>
    <property type="molecule type" value="Genomic_DNA"/>
</dbReference>
<dbReference type="PANTHER" id="PTHR12349">
    <property type="entry name" value="ANKYRIN REPEAT AND LEM DOMAIN-CONTAINING PROTEIN 2"/>
    <property type="match status" value="1"/>
</dbReference>
<sequence>MAPIFYGVALPRPPALPEPSASPSDFNLVHVVDSHSAVLALLKGHKGGRFKACQSHLEAQQFAQACLEEDASAATPIPTAATPSEGCPYPSLTPQQLKALKEAIQSGHEATFHALVDQNPRYLTTPCDTPAIIHSGTRANALHVAAAARSLTMTQVVLARITDSELMNRMYPHETPENRARRGEYLLDLYLNMPNKGHNDTPLHQAAKFGCVEVVQFLAGFSSCDTNRPNKMGLTPAEVACTRGGEGDTQLVGEIQKALGDQVYIPVIRESDMASPGCLGSVWSPKRTVKRSGSGMDPSQSQVAFNSPRPNFPSPKLSRVQPVKSPIVLDPSPTSPLIHTKSVQALLGPLSPQDAEIVQKKWKSTTPKALKLSNPERAFEIQGRKLAQEFEAHLYEYWDFLGDYCDLGSPEGLAMFDNHLYDMSRKLEAQKKREQAQILQDLDQDLSSALSPVSQLARDLESLRLKSPSNPDPIEASPHSYDREESFESVRSSFIEDNESESSFLTAEEGTQVFILGAQPSIRDVQVYEVLALGDPVDPVQFPYVSEWLKSVQESNEEDRAKWIQRSNPSSRRRILQVPKLNLNVDD</sequence>
<keyword evidence="4" id="KW-0131">Cell cycle</keyword>
<gene>
    <name evidence="7" type="ORF">TCAL_07107</name>
</gene>
<dbReference type="SMART" id="SM00248">
    <property type="entry name" value="ANK"/>
    <property type="match status" value="3"/>
</dbReference>
<feature type="compositionally biased region" description="Polar residues" evidence="5">
    <location>
        <begin position="297"/>
        <end position="309"/>
    </location>
</feature>
<keyword evidence="8" id="KW-1185">Reference proteome</keyword>
<feature type="domain" description="ANKLE2 third alpha/beta" evidence="6">
    <location>
        <begin position="263"/>
        <end position="397"/>
    </location>
</feature>
<dbReference type="OrthoDB" id="7446186at2759"/>
<evidence type="ECO:0000256" key="2">
    <source>
        <dbReference type="ARBA" id="ARBA00022618"/>
    </source>
</evidence>
<dbReference type="SUPFAM" id="SSF48403">
    <property type="entry name" value="Ankyrin repeat"/>
    <property type="match status" value="1"/>
</dbReference>
<keyword evidence="2" id="KW-0132">Cell division</keyword>
<dbReference type="STRING" id="6832.A0A553PCN7"/>
<evidence type="ECO:0000313" key="8">
    <source>
        <dbReference type="Proteomes" id="UP000318571"/>
    </source>
</evidence>
<dbReference type="GO" id="GO:0051301">
    <property type="term" value="P:cell division"/>
    <property type="evidence" value="ECO:0007669"/>
    <property type="project" value="UniProtKB-KW"/>
</dbReference>
<dbReference type="Proteomes" id="UP000318571">
    <property type="component" value="Chromosome 2"/>
</dbReference>
<feature type="region of interest" description="Disordered" evidence="5">
    <location>
        <begin position="462"/>
        <end position="485"/>
    </location>
</feature>
<accession>A0A553PCN7</accession>
<evidence type="ECO:0000259" key="6">
    <source>
        <dbReference type="Pfam" id="PF24567"/>
    </source>
</evidence>